<feature type="compositionally biased region" description="Low complexity" evidence="1">
    <location>
        <begin position="238"/>
        <end position="250"/>
    </location>
</feature>
<feature type="region of interest" description="Disordered" evidence="1">
    <location>
        <begin position="156"/>
        <end position="175"/>
    </location>
</feature>
<dbReference type="Proteomes" id="UP001158576">
    <property type="component" value="Chromosome PAR"/>
</dbReference>
<dbReference type="EMBL" id="OU015568">
    <property type="protein sequence ID" value="CAG5088901.1"/>
    <property type="molecule type" value="Genomic_DNA"/>
</dbReference>
<gene>
    <name evidence="2" type="ORF">OKIOD_LOCUS3565</name>
</gene>
<keyword evidence="3" id="KW-1185">Reference proteome</keyword>
<name>A0ABN7S2S0_OIKDI</name>
<proteinExistence type="predicted"/>
<feature type="region of interest" description="Disordered" evidence="1">
    <location>
        <begin position="183"/>
        <end position="274"/>
    </location>
</feature>
<reference evidence="2 3" key="1">
    <citation type="submission" date="2021-04" db="EMBL/GenBank/DDBJ databases">
        <authorList>
            <person name="Bliznina A."/>
        </authorList>
    </citation>
    <scope>NUCLEOTIDE SEQUENCE [LARGE SCALE GENOMIC DNA]</scope>
</reference>
<accession>A0ABN7S2S0</accession>
<evidence type="ECO:0000313" key="2">
    <source>
        <dbReference type="EMBL" id="CAG5088901.1"/>
    </source>
</evidence>
<evidence type="ECO:0000256" key="1">
    <source>
        <dbReference type="SAM" id="MobiDB-lite"/>
    </source>
</evidence>
<feature type="compositionally biased region" description="Polar residues" evidence="1">
    <location>
        <begin position="226"/>
        <end position="237"/>
    </location>
</feature>
<feature type="compositionally biased region" description="Polar residues" evidence="1">
    <location>
        <begin position="208"/>
        <end position="218"/>
    </location>
</feature>
<protein>
    <submittedName>
        <fullName evidence="2">Oidioi.mRNA.OKI2018_I69.PAR.g12007.t1.cds</fullName>
    </submittedName>
</protein>
<feature type="compositionally biased region" description="Low complexity" evidence="1">
    <location>
        <begin position="183"/>
        <end position="194"/>
    </location>
</feature>
<sequence>MDWSQIHKLCVLLLDWLIYNDYSHEAEKLLKYLDEISSGVFVPENETLSRRVENLRSKNSSSRVESSEEPFLNFLVSMGPSPTDGNLFLGEFVPILEALCKSTANKELGEEAVARSSAKEATNLLLAKVKGFSFENSSPLAAPNFQKLIKRLKSRQFRPIKDQKNPDSGDETFASSDSIFQSEESEEFNFSSISPKNLSPGIEPTKRTAVTYNNTQPFDTEDAVDQATSSCGEQLQNSTSSTRRVSPVSRLLTPPGNAKRRKSASPKSPYKPVC</sequence>
<organism evidence="2 3">
    <name type="scientific">Oikopleura dioica</name>
    <name type="common">Tunicate</name>
    <dbReference type="NCBI Taxonomy" id="34765"/>
    <lineage>
        <taxon>Eukaryota</taxon>
        <taxon>Metazoa</taxon>
        <taxon>Chordata</taxon>
        <taxon>Tunicata</taxon>
        <taxon>Appendicularia</taxon>
        <taxon>Copelata</taxon>
        <taxon>Oikopleuridae</taxon>
        <taxon>Oikopleura</taxon>
    </lineage>
</organism>
<evidence type="ECO:0000313" key="3">
    <source>
        <dbReference type="Proteomes" id="UP001158576"/>
    </source>
</evidence>